<evidence type="ECO:0000256" key="4">
    <source>
        <dbReference type="ARBA" id="ARBA00022840"/>
    </source>
</evidence>
<evidence type="ECO:0000259" key="9">
    <source>
        <dbReference type="PROSITE" id="PS50893"/>
    </source>
</evidence>
<gene>
    <name evidence="11" type="ORF">KUL25_02460</name>
    <name evidence="12" type="ORF">KUL25_02465</name>
</gene>
<dbReference type="PANTHER" id="PTHR43394">
    <property type="entry name" value="ATP-DEPENDENT PERMEASE MDL1, MITOCHONDRIAL"/>
    <property type="match status" value="1"/>
</dbReference>
<dbReference type="PROSITE" id="PS00211">
    <property type="entry name" value="ABC_TRANSPORTER_1"/>
    <property type="match status" value="1"/>
</dbReference>
<keyword evidence="4 12" id="KW-0067">ATP-binding</keyword>
<dbReference type="InterPro" id="IPR011527">
    <property type="entry name" value="ABC1_TM_dom"/>
</dbReference>
<dbReference type="CDD" id="cd03249">
    <property type="entry name" value="ABC_MTABC3_MDL1_MDL2"/>
    <property type="match status" value="1"/>
</dbReference>
<dbReference type="InterPro" id="IPR011918">
    <property type="entry name" value="ABC_MsbA_ATP-bd"/>
</dbReference>
<dbReference type="PANTHER" id="PTHR43394:SF1">
    <property type="entry name" value="ATP-BINDING CASSETTE SUB-FAMILY B MEMBER 10, MITOCHONDRIAL"/>
    <property type="match status" value="1"/>
</dbReference>
<dbReference type="GO" id="GO:0016887">
    <property type="term" value="F:ATP hydrolysis activity"/>
    <property type="evidence" value="ECO:0007669"/>
    <property type="project" value="InterPro"/>
</dbReference>
<dbReference type="Gene3D" id="3.40.50.300">
    <property type="entry name" value="P-loop containing nucleotide triphosphate hydrolases"/>
    <property type="match status" value="1"/>
</dbReference>
<dbReference type="CDD" id="cd18575">
    <property type="entry name" value="ABC_6TM_bac_exporter_ABCB8_10_like"/>
    <property type="match status" value="1"/>
</dbReference>
<dbReference type="SUPFAM" id="SSF90123">
    <property type="entry name" value="ABC transporter transmembrane region"/>
    <property type="match status" value="1"/>
</dbReference>
<evidence type="ECO:0000256" key="5">
    <source>
        <dbReference type="ARBA" id="ARBA00022989"/>
    </source>
</evidence>
<dbReference type="PROSITE" id="PS50893">
    <property type="entry name" value="ABC_TRANSPORTER_2"/>
    <property type="match status" value="1"/>
</dbReference>
<dbReference type="EMBL" id="JAIMBW010000001">
    <property type="protein sequence ID" value="MBY4891624.1"/>
    <property type="molecule type" value="Genomic_DNA"/>
</dbReference>
<sequence length="604" mass="64402">MAHDEGHTVATKAPAHILEARRPRKGSRRIGILGALVPFLRPHRTLIGAAAMVLLVTTLVSLALPLIVRRLVDHFNAGNVELLDRYFVIGLVGVAALAVGSALRFYLVARLGEQVVMDLRNAVFSRVIGLSPAFYETTMTGEILSRITADTTLVQNVVGSSAATALRNVLTLTGGVFLLVTTSVKLSALVLLVVPLTLVPIYLLGRKMRLASREAQDWLAASSGKASESLSAVQTVQSFTNEKASRTQFSFFTAKAFAAARRRIEIRAALTFFVILLSFTACVSVVWVGIGDVQRGLMTPGTLVQFMIYAVMVATALTATAQLWGDLQRAAGATERLVDLLSAEDGVTDLEAPTPLTGPVTGHIVFEDVHFTYPTRPEAAALAGVTLEILPGETVALVGPSGAGKTTIVQLIQRFYDPTGGRITLDGCDLRDLSRPAFRRNIALVPQDPAIFAASATENIRFGRLDADQAAIEAAAKAAAAHGFITGFPQGYDSHLGERGVMLSGGQKQRIAIARAILRDAPVLLLDEATSALDAESETAVQMAVDRLSRNRTTVIIAHRLATVKKADRIIVLNEGHVVATGTHDELIAAGGLYARLAKLQFIG</sequence>
<feature type="transmembrane region" description="Helical" evidence="8">
    <location>
        <begin position="46"/>
        <end position="66"/>
    </location>
</feature>
<dbReference type="InterPro" id="IPR027417">
    <property type="entry name" value="P-loop_NTPase"/>
</dbReference>
<feature type="transmembrane region" description="Helical" evidence="8">
    <location>
        <begin position="176"/>
        <end position="204"/>
    </location>
</feature>
<evidence type="ECO:0000256" key="6">
    <source>
        <dbReference type="ARBA" id="ARBA00023136"/>
    </source>
</evidence>
<dbReference type="SMART" id="SM00382">
    <property type="entry name" value="AAA"/>
    <property type="match status" value="1"/>
</dbReference>
<evidence type="ECO:0000313" key="11">
    <source>
        <dbReference type="EMBL" id="MBY4891624.1"/>
    </source>
</evidence>
<organism evidence="12">
    <name type="scientific">Gymnodinialimonas phycosphaerae</name>
    <dbReference type="NCBI Taxonomy" id="2841589"/>
    <lineage>
        <taxon>Bacteria</taxon>
        <taxon>Pseudomonadati</taxon>
        <taxon>Pseudomonadota</taxon>
        <taxon>Alphaproteobacteria</taxon>
        <taxon>Rhodobacterales</taxon>
        <taxon>Paracoccaceae</taxon>
        <taxon>Gymnodinialimonas</taxon>
    </lineage>
</organism>
<comment type="function">
    <text evidence="7">Part of an ABC transporter complex. Transmembrane domains (TMD) form a pore in the inner membrane and the ATP-binding domain (NBD) is responsible for energy generation.</text>
</comment>
<evidence type="ECO:0000256" key="2">
    <source>
        <dbReference type="ARBA" id="ARBA00022692"/>
    </source>
</evidence>
<evidence type="ECO:0000313" key="13">
    <source>
        <dbReference type="Proteomes" id="UP000693972"/>
    </source>
</evidence>
<dbReference type="InterPro" id="IPR017871">
    <property type="entry name" value="ABC_transporter-like_CS"/>
</dbReference>
<dbReference type="Gene3D" id="1.20.1560.10">
    <property type="entry name" value="ABC transporter type 1, transmembrane domain"/>
    <property type="match status" value="1"/>
</dbReference>
<evidence type="ECO:0000313" key="12">
    <source>
        <dbReference type="EMBL" id="QXL88409.1"/>
    </source>
</evidence>
<keyword evidence="13" id="KW-1185">Reference proteome</keyword>
<keyword evidence="3" id="KW-0547">Nucleotide-binding</keyword>
<evidence type="ECO:0000256" key="1">
    <source>
        <dbReference type="ARBA" id="ARBA00004651"/>
    </source>
</evidence>
<reference evidence="12 13" key="1">
    <citation type="submission" date="2021-07" db="EMBL/GenBank/DDBJ databases">
        <title>Karlodiniumbacter phycospheric gen. nov., sp. nov., a phycosphere bacterium isolated from karlodinium veneficum.</title>
        <authorList>
            <person name="Peng Y."/>
            <person name="Jiang L."/>
            <person name="Lee J."/>
        </authorList>
    </citation>
    <scope>NUCLEOTIDE SEQUENCE</scope>
    <source>
        <strain evidence="12 13">N5</strain>
    </source>
</reference>
<dbReference type="InterPro" id="IPR003439">
    <property type="entry name" value="ABC_transporter-like_ATP-bd"/>
</dbReference>
<feature type="transmembrane region" description="Helical" evidence="8">
    <location>
        <begin position="302"/>
        <end position="324"/>
    </location>
</feature>
<dbReference type="SUPFAM" id="SSF52540">
    <property type="entry name" value="P-loop containing nucleoside triphosphate hydrolases"/>
    <property type="match status" value="1"/>
</dbReference>
<dbReference type="GO" id="GO:0005524">
    <property type="term" value="F:ATP binding"/>
    <property type="evidence" value="ECO:0007669"/>
    <property type="project" value="UniProtKB-KW"/>
</dbReference>
<name>A0A975TVD9_9RHOB</name>
<evidence type="ECO:0000256" key="3">
    <source>
        <dbReference type="ARBA" id="ARBA00022741"/>
    </source>
</evidence>
<feature type="domain" description="ABC transporter" evidence="9">
    <location>
        <begin position="364"/>
        <end position="600"/>
    </location>
</feature>
<evidence type="ECO:0000259" key="10">
    <source>
        <dbReference type="PROSITE" id="PS50929"/>
    </source>
</evidence>
<dbReference type="EMBL" id="CP078073">
    <property type="protein sequence ID" value="QXL88409.1"/>
    <property type="molecule type" value="Genomic_DNA"/>
</dbReference>
<dbReference type="AlphaFoldDB" id="A0A975TVD9"/>
<dbReference type="InterPro" id="IPR003593">
    <property type="entry name" value="AAA+_ATPase"/>
</dbReference>
<dbReference type="GO" id="GO:0015421">
    <property type="term" value="F:ABC-type oligopeptide transporter activity"/>
    <property type="evidence" value="ECO:0007669"/>
    <property type="project" value="TreeGrafter"/>
</dbReference>
<keyword evidence="5 8" id="KW-1133">Transmembrane helix</keyword>
<protein>
    <submittedName>
        <fullName evidence="12">ATP-binding cassette domain-containing protein</fullName>
    </submittedName>
</protein>
<evidence type="ECO:0000256" key="8">
    <source>
        <dbReference type="SAM" id="Phobius"/>
    </source>
</evidence>
<dbReference type="GO" id="GO:0005886">
    <property type="term" value="C:plasma membrane"/>
    <property type="evidence" value="ECO:0007669"/>
    <property type="project" value="UniProtKB-SubCell"/>
</dbReference>
<proteinExistence type="predicted"/>
<keyword evidence="6 8" id="KW-0472">Membrane</keyword>
<feature type="transmembrane region" description="Helical" evidence="8">
    <location>
        <begin position="269"/>
        <end position="290"/>
    </location>
</feature>
<evidence type="ECO:0000256" key="7">
    <source>
        <dbReference type="ARBA" id="ARBA00024725"/>
    </source>
</evidence>
<dbReference type="InterPro" id="IPR039421">
    <property type="entry name" value="Type_1_exporter"/>
</dbReference>
<dbReference type="Pfam" id="PF00664">
    <property type="entry name" value="ABC_membrane"/>
    <property type="match status" value="1"/>
</dbReference>
<feature type="domain" description="ABC transmembrane type-1" evidence="10">
    <location>
        <begin position="49"/>
        <end position="329"/>
    </location>
</feature>
<comment type="subcellular location">
    <subcellularLocation>
        <location evidence="1">Cell membrane</location>
        <topology evidence="1">Multi-pass membrane protein</topology>
    </subcellularLocation>
</comment>
<dbReference type="NCBIfam" id="TIGR02204">
    <property type="entry name" value="MsbA_rel"/>
    <property type="match status" value="1"/>
</dbReference>
<dbReference type="GO" id="GO:0090374">
    <property type="term" value="P:oligopeptide export from mitochondrion"/>
    <property type="evidence" value="ECO:0007669"/>
    <property type="project" value="TreeGrafter"/>
</dbReference>
<dbReference type="Pfam" id="PF00005">
    <property type="entry name" value="ABC_tran"/>
    <property type="match status" value="1"/>
</dbReference>
<accession>A0A975TVD9</accession>
<dbReference type="InterPro" id="IPR036640">
    <property type="entry name" value="ABC1_TM_sf"/>
</dbReference>
<feature type="transmembrane region" description="Helical" evidence="8">
    <location>
        <begin position="86"/>
        <end position="107"/>
    </location>
</feature>
<dbReference type="FunFam" id="3.40.50.300:FF:000218">
    <property type="entry name" value="Multidrug ABC transporter ATP-binding protein"/>
    <property type="match status" value="1"/>
</dbReference>
<dbReference type="PROSITE" id="PS50929">
    <property type="entry name" value="ABC_TM1F"/>
    <property type="match status" value="1"/>
</dbReference>
<keyword evidence="2 8" id="KW-0812">Transmembrane</keyword>
<dbReference type="Proteomes" id="UP000693972">
    <property type="component" value="Unassembled WGS sequence"/>
</dbReference>